<protein>
    <submittedName>
        <fullName evidence="2">Uncharacterized protein</fullName>
    </submittedName>
</protein>
<feature type="compositionally biased region" description="Low complexity" evidence="1">
    <location>
        <begin position="30"/>
        <end position="42"/>
    </location>
</feature>
<dbReference type="AlphaFoldDB" id="M1A570"/>
<organism evidence="2 3">
    <name type="scientific">Solanum tuberosum</name>
    <name type="common">Potato</name>
    <dbReference type="NCBI Taxonomy" id="4113"/>
    <lineage>
        <taxon>Eukaryota</taxon>
        <taxon>Viridiplantae</taxon>
        <taxon>Streptophyta</taxon>
        <taxon>Embryophyta</taxon>
        <taxon>Tracheophyta</taxon>
        <taxon>Spermatophyta</taxon>
        <taxon>Magnoliopsida</taxon>
        <taxon>eudicotyledons</taxon>
        <taxon>Gunneridae</taxon>
        <taxon>Pentapetalae</taxon>
        <taxon>asterids</taxon>
        <taxon>lamiids</taxon>
        <taxon>Solanales</taxon>
        <taxon>Solanaceae</taxon>
        <taxon>Solanoideae</taxon>
        <taxon>Solaneae</taxon>
        <taxon>Solanum</taxon>
    </lineage>
</organism>
<reference evidence="3" key="1">
    <citation type="journal article" date="2011" name="Nature">
        <title>Genome sequence and analysis of the tuber crop potato.</title>
        <authorList>
            <consortium name="The Potato Genome Sequencing Consortium"/>
        </authorList>
    </citation>
    <scope>NUCLEOTIDE SEQUENCE [LARGE SCALE GENOMIC DNA]</scope>
    <source>
        <strain evidence="3">cv. DM1-3 516 R44</strain>
    </source>
</reference>
<proteinExistence type="predicted"/>
<evidence type="ECO:0000313" key="2">
    <source>
        <dbReference type="EnsemblPlants" id="PGSC0003DMT400014967"/>
    </source>
</evidence>
<evidence type="ECO:0000313" key="3">
    <source>
        <dbReference type="Proteomes" id="UP000011115"/>
    </source>
</evidence>
<dbReference type="HOGENOM" id="CLU_2780828_0_0_1"/>
<sequence length="69" mass="8115">MHKYHQKETNYFYRNRKLKQLNKKKGRLLQNSNNTLSSSQVQGHDEYQSALPTSDPSLTRDNGWCILGF</sequence>
<evidence type="ECO:0000256" key="1">
    <source>
        <dbReference type="SAM" id="MobiDB-lite"/>
    </source>
</evidence>
<keyword evidence="3" id="KW-1185">Reference proteome</keyword>
<dbReference type="Gramene" id="PGSC0003DMT400014967">
    <property type="protein sequence ID" value="PGSC0003DMT400014967"/>
    <property type="gene ID" value="PGSC0003DMG402005842"/>
</dbReference>
<name>M1A570_SOLTU</name>
<reference evidence="2" key="2">
    <citation type="submission" date="2015-06" db="UniProtKB">
        <authorList>
            <consortium name="EnsemblPlants"/>
        </authorList>
    </citation>
    <scope>IDENTIFICATION</scope>
    <source>
        <strain evidence="2">DM1-3 516 R44</strain>
    </source>
</reference>
<dbReference type="PaxDb" id="4113-PGSC0003DMT400014967"/>
<dbReference type="InParanoid" id="M1A570"/>
<feature type="region of interest" description="Disordered" evidence="1">
    <location>
        <begin position="30"/>
        <end position="56"/>
    </location>
</feature>
<accession>M1A570</accession>
<dbReference type="EnsemblPlants" id="PGSC0003DMT400014967">
    <property type="protein sequence ID" value="PGSC0003DMT400014967"/>
    <property type="gene ID" value="PGSC0003DMG402005842"/>
</dbReference>
<dbReference type="Proteomes" id="UP000011115">
    <property type="component" value="Unassembled WGS sequence"/>
</dbReference>